<evidence type="ECO:0000313" key="2">
    <source>
        <dbReference type="EnsemblMetazoa" id="CapteP194792"/>
    </source>
</evidence>
<evidence type="ECO:0000313" key="3">
    <source>
        <dbReference type="Proteomes" id="UP000014760"/>
    </source>
</evidence>
<dbReference type="HOGENOM" id="CLU_1078658_0_0_1"/>
<accession>R7UZG6</accession>
<reference evidence="2" key="3">
    <citation type="submission" date="2015-06" db="UniProtKB">
        <authorList>
            <consortium name="EnsemblMetazoa"/>
        </authorList>
    </citation>
    <scope>IDENTIFICATION</scope>
</reference>
<protein>
    <submittedName>
        <fullName evidence="1 2">Uncharacterized protein</fullName>
    </submittedName>
</protein>
<dbReference type="Proteomes" id="UP000014760">
    <property type="component" value="Unassembled WGS sequence"/>
</dbReference>
<dbReference type="EMBL" id="AMQN01006390">
    <property type="status" value="NOT_ANNOTATED_CDS"/>
    <property type="molecule type" value="Genomic_DNA"/>
</dbReference>
<sequence length="258" mass="29199">MDYSESPERLRREVHADFATNDPLTTSTSRASCSIHDASSASMSGLSDLWSDEMDTSVMDNVVNERLLNLTQEEEDDVDGDAFNRCLATRCEPDPLRAISQCSSRLLGFTLLLDGLFGFGADFEQHAASFVSADLWEGHCRCLPDSLAHTFLLIAPISIRRPPVQARAPAVCDWPTRWPIRTALCYIVRRSPFARSHVHRPREARVWSSATRHPQLDRPFQRDPRHNAPDQMYKRHFYLMRHLGGAAKLSAATDKDFD</sequence>
<reference evidence="1 3" key="2">
    <citation type="journal article" date="2013" name="Nature">
        <title>Insights into bilaterian evolution from three spiralian genomes.</title>
        <authorList>
            <person name="Simakov O."/>
            <person name="Marletaz F."/>
            <person name="Cho S.J."/>
            <person name="Edsinger-Gonzales E."/>
            <person name="Havlak P."/>
            <person name="Hellsten U."/>
            <person name="Kuo D.H."/>
            <person name="Larsson T."/>
            <person name="Lv J."/>
            <person name="Arendt D."/>
            <person name="Savage R."/>
            <person name="Osoegawa K."/>
            <person name="de Jong P."/>
            <person name="Grimwood J."/>
            <person name="Chapman J.A."/>
            <person name="Shapiro H."/>
            <person name="Aerts A."/>
            <person name="Otillar R.P."/>
            <person name="Terry A.Y."/>
            <person name="Boore J.L."/>
            <person name="Grigoriev I.V."/>
            <person name="Lindberg D.R."/>
            <person name="Seaver E.C."/>
            <person name="Weisblat D.A."/>
            <person name="Putnam N.H."/>
            <person name="Rokhsar D.S."/>
        </authorList>
    </citation>
    <scope>NUCLEOTIDE SEQUENCE</scope>
    <source>
        <strain evidence="1 3">I ESC-2004</strain>
    </source>
</reference>
<name>R7UZG6_CAPTE</name>
<dbReference type="EMBL" id="KB298264">
    <property type="protein sequence ID" value="ELU09357.1"/>
    <property type="molecule type" value="Genomic_DNA"/>
</dbReference>
<organism evidence="1">
    <name type="scientific">Capitella teleta</name>
    <name type="common">Polychaete worm</name>
    <dbReference type="NCBI Taxonomy" id="283909"/>
    <lineage>
        <taxon>Eukaryota</taxon>
        <taxon>Metazoa</taxon>
        <taxon>Spiralia</taxon>
        <taxon>Lophotrochozoa</taxon>
        <taxon>Annelida</taxon>
        <taxon>Polychaeta</taxon>
        <taxon>Sedentaria</taxon>
        <taxon>Scolecida</taxon>
        <taxon>Capitellidae</taxon>
        <taxon>Capitella</taxon>
    </lineage>
</organism>
<reference evidence="3" key="1">
    <citation type="submission" date="2012-12" db="EMBL/GenBank/DDBJ databases">
        <authorList>
            <person name="Hellsten U."/>
            <person name="Grimwood J."/>
            <person name="Chapman J.A."/>
            <person name="Shapiro H."/>
            <person name="Aerts A."/>
            <person name="Otillar R.P."/>
            <person name="Terry A.Y."/>
            <person name="Boore J.L."/>
            <person name="Simakov O."/>
            <person name="Marletaz F."/>
            <person name="Cho S.-J."/>
            <person name="Edsinger-Gonzales E."/>
            <person name="Havlak P."/>
            <person name="Kuo D.-H."/>
            <person name="Larsson T."/>
            <person name="Lv J."/>
            <person name="Arendt D."/>
            <person name="Savage R."/>
            <person name="Osoegawa K."/>
            <person name="de Jong P."/>
            <person name="Lindberg D.R."/>
            <person name="Seaver E.C."/>
            <person name="Weisblat D.A."/>
            <person name="Putnam N.H."/>
            <person name="Grigoriev I.V."/>
            <person name="Rokhsar D.S."/>
        </authorList>
    </citation>
    <scope>NUCLEOTIDE SEQUENCE</scope>
    <source>
        <strain evidence="3">I ESC-2004</strain>
    </source>
</reference>
<keyword evidence="3" id="KW-1185">Reference proteome</keyword>
<proteinExistence type="predicted"/>
<dbReference type="EnsemblMetazoa" id="CapteT194792">
    <property type="protein sequence ID" value="CapteP194792"/>
    <property type="gene ID" value="CapteG194792"/>
</dbReference>
<gene>
    <name evidence="1" type="ORF">CAPTEDRAFT_194792</name>
</gene>
<evidence type="ECO:0000313" key="1">
    <source>
        <dbReference type="EMBL" id="ELU09357.1"/>
    </source>
</evidence>
<dbReference type="AlphaFoldDB" id="R7UZG6"/>